<comment type="caution">
    <text evidence="1">The sequence shown here is derived from an EMBL/GenBank/DDBJ whole genome shotgun (WGS) entry which is preliminary data.</text>
</comment>
<name>A0A2W2E5P3_9ACTN</name>
<reference evidence="1 2" key="1">
    <citation type="submission" date="2018-01" db="EMBL/GenBank/DDBJ databases">
        <title>Draft genome sequence of Jishengella sp. NA12.</title>
        <authorList>
            <person name="Sahin N."/>
            <person name="Ay H."/>
            <person name="Saygin H."/>
        </authorList>
    </citation>
    <scope>NUCLEOTIDE SEQUENCE [LARGE SCALE GENOMIC DNA]</scope>
    <source>
        <strain evidence="1 2">NA12</strain>
    </source>
</reference>
<dbReference type="EMBL" id="POTY01000224">
    <property type="protein sequence ID" value="PZG11979.1"/>
    <property type="molecule type" value="Genomic_DNA"/>
</dbReference>
<dbReference type="AlphaFoldDB" id="A0A2W2E5P3"/>
<proteinExistence type="predicted"/>
<accession>A0A2W2E5P3</accession>
<evidence type="ECO:0000313" key="2">
    <source>
        <dbReference type="Proteomes" id="UP000248924"/>
    </source>
</evidence>
<sequence>MRPPDNPGSYCVAVPSTPLLWHFADHVPMTTFAGSPMTTLIDLPVRYDLAESTAPPLRLGEIADPAVLADLTLGYGTSRGDAD</sequence>
<organism evidence="1 2">
    <name type="scientific">Micromonospora craterilacus</name>
    <dbReference type="NCBI Taxonomy" id="1655439"/>
    <lineage>
        <taxon>Bacteria</taxon>
        <taxon>Bacillati</taxon>
        <taxon>Actinomycetota</taxon>
        <taxon>Actinomycetes</taxon>
        <taxon>Micromonosporales</taxon>
        <taxon>Micromonosporaceae</taxon>
        <taxon>Micromonospora</taxon>
    </lineage>
</organism>
<evidence type="ECO:0000313" key="1">
    <source>
        <dbReference type="EMBL" id="PZG11979.1"/>
    </source>
</evidence>
<keyword evidence="2" id="KW-1185">Reference proteome</keyword>
<gene>
    <name evidence="1" type="ORF">C1I95_26850</name>
</gene>
<dbReference type="Proteomes" id="UP000248924">
    <property type="component" value="Unassembled WGS sequence"/>
</dbReference>
<protein>
    <submittedName>
        <fullName evidence="1">Uncharacterized protein</fullName>
    </submittedName>
</protein>